<feature type="domain" description="Thioredoxin" evidence="7">
    <location>
        <begin position="18"/>
        <end position="164"/>
    </location>
</feature>
<dbReference type="RefSeq" id="WP_003845665.1">
    <property type="nucleotide sequence ID" value="NZ_BQKK01000001.1"/>
</dbReference>
<comment type="caution">
    <text evidence="8">The sequence shown here is derived from an EMBL/GenBank/DDBJ whole genome shotgun (WGS) entry which is preliminary data.</text>
</comment>
<dbReference type="Gene3D" id="3.40.30.10">
    <property type="entry name" value="Glutaredoxin"/>
    <property type="match status" value="1"/>
</dbReference>
<dbReference type="NCBIfam" id="NF001808">
    <property type="entry name" value="PRK00522.1"/>
    <property type="match status" value="1"/>
</dbReference>
<evidence type="ECO:0000259" key="7">
    <source>
        <dbReference type="PROSITE" id="PS51352"/>
    </source>
</evidence>
<evidence type="ECO:0000313" key="8">
    <source>
        <dbReference type="EMBL" id="GJN42384.1"/>
    </source>
</evidence>
<keyword evidence="2 6" id="KW-0049">Antioxidant</keyword>
<keyword evidence="1 6" id="KW-0575">Peroxidase</keyword>
<comment type="subunit">
    <text evidence="6">Homodimer.</text>
</comment>
<evidence type="ECO:0000256" key="2">
    <source>
        <dbReference type="ARBA" id="ARBA00022862"/>
    </source>
</evidence>
<dbReference type="AlphaFoldDB" id="A0AAV5G212"/>
<dbReference type="InterPro" id="IPR018219">
    <property type="entry name" value="Tpx_CS"/>
</dbReference>
<dbReference type="PROSITE" id="PS51352">
    <property type="entry name" value="THIOREDOXIN_2"/>
    <property type="match status" value="1"/>
</dbReference>
<dbReference type="EC" id="1.11.1.24" evidence="6"/>
<feature type="active site" description="Cysteine sulfenic acid (-SOH) intermediate" evidence="6">
    <location>
        <position position="60"/>
    </location>
</feature>
<dbReference type="PROSITE" id="PS01265">
    <property type="entry name" value="TPX"/>
    <property type="match status" value="1"/>
</dbReference>
<keyword evidence="4 6" id="KW-1015">Disulfide bond</keyword>
<evidence type="ECO:0000256" key="3">
    <source>
        <dbReference type="ARBA" id="ARBA00023002"/>
    </source>
</evidence>
<comment type="function">
    <text evidence="6">Thiol-specific peroxidase that catalyzes the reduction of hydrogen peroxide and organic hydroperoxides to water and alcohols, respectively. Plays a role in cell protection against oxidative stress by detoxifying peroxides.</text>
</comment>
<organism evidence="8 9">
    <name type="scientific">Corynebacterium ammoniagenes</name>
    <name type="common">Brevibacterium ammoniagenes</name>
    <dbReference type="NCBI Taxonomy" id="1697"/>
    <lineage>
        <taxon>Bacteria</taxon>
        <taxon>Bacillati</taxon>
        <taxon>Actinomycetota</taxon>
        <taxon>Actinomycetes</taxon>
        <taxon>Mycobacteriales</taxon>
        <taxon>Corynebacteriaceae</taxon>
        <taxon>Corynebacterium</taxon>
    </lineage>
</organism>
<reference evidence="8" key="1">
    <citation type="submission" date="2021-12" db="EMBL/GenBank/DDBJ databases">
        <title>Draft genome sequence of Corynebacterium ammoniagenes strain T-723.</title>
        <authorList>
            <person name="Matsuzawa M."/>
            <person name="Hiratani M."/>
            <person name="Abe I."/>
            <person name="Tsuji Y."/>
            <person name="Nakamura J."/>
        </authorList>
    </citation>
    <scope>NUCLEOTIDE SEQUENCE</scope>
    <source>
        <strain evidence="8">T-723</strain>
    </source>
</reference>
<comment type="miscellaneous">
    <text evidence="6">The active site is a conserved redox-active cysteine residue, the peroxidatic cysteine (C(P)), which makes the nucleophilic attack on the peroxide substrate. The peroxide oxidizes the C(P)-SH to cysteine sulfenic acid (C(P)-SOH), which then reacts with another cysteine residue, the resolving cysteine (C(R)), to form a disulfide bridge. The disulfide is subsequently reduced by an appropriate electron donor to complete the catalytic cycle. In this atypical 2-Cys peroxiredoxin, C(R) is present in the same subunit to form an intramolecular disulfide. The disulfide is subsequently reduced by thioredoxin.</text>
</comment>
<sequence length="164" mass="17364">MANVTFQSNPAQTAGDLPAKGEALPDFTVVGTDLSDITPADYAGKRLVLSLFPSIDTGVCQAQTRAFNEKANSLDNTVVLCISKDLPFALERFCAAEGLDNVVAGSAFRSSFGEDFGATLQDSPLAGLLARGVVVTDEDHKVVYAKFVDEVTEEPNYDEALAAL</sequence>
<dbReference type="PANTHER" id="PTHR43110">
    <property type="entry name" value="THIOL PEROXIDASE"/>
    <property type="match status" value="1"/>
</dbReference>
<comment type="catalytic activity">
    <reaction evidence="6">
        <text>a hydroperoxide + [thioredoxin]-dithiol = an alcohol + [thioredoxin]-disulfide + H2O</text>
        <dbReference type="Rhea" id="RHEA:62620"/>
        <dbReference type="Rhea" id="RHEA-COMP:10698"/>
        <dbReference type="Rhea" id="RHEA-COMP:10700"/>
        <dbReference type="ChEBI" id="CHEBI:15377"/>
        <dbReference type="ChEBI" id="CHEBI:29950"/>
        <dbReference type="ChEBI" id="CHEBI:30879"/>
        <dbReference type="ChEBI" id="CHEBI:35924"/>
        <dbReference type="ChEBI" id="CHEBI:50058"/>
        <dbReference type="EC" id="1.11.1.24"/>
    </reaction>
</comment>
<dbReference type="Pfam" id="PF08534">
    <property type="entry name" value="Redoxin"/>
    <property type="match status" value="1"/>
</dbReference>
<feature type="disulfide bond" description="Redox-active" evidence="6">
    <location>
        <begin position="60"/>
        <end position="94"/>
    </location>
</feature>
<dbReference type="GO" id="GO:0008379">
    <property type="term" value="F:thioredoxin peroxidase activity"/>
    <property type="evidence" value="ECO:0007669"/>
    <property type="project" value="UniProtKB-UniRule"/>
</dbReference>
<dbReference type="EMBL" id="BQKK01000001">
    <property type="protein sequence ID" value="GJN42384.1"/>
    <property type="molecule type" value="Genomic_DNA"/>
</dbReference>
<dbReference type="SUPFAM" id="SSF52833">
    <property type="entry name" value="Thioredoxin-like"/>
    <property type="match status" value="1"/>
</dbReference>
<evidence type="ECO:0000256" key="4">
    <source>
        <dbReference type="ARBA" id="ARBA00023157"/>
    </source>
</evidence>
<dbReference type="HAMAP" id="MF_00269">
    <property type="entry name" value="Tpx"/>
    <property type="match status" value="1"/>
</dbReference>
<protein>
    <recommendedName>
        <fullName evidence="6">Thiol peroxidase</fullName>
        <shortName evidence="6">Tpx</shortName>
        <ecNumber evidence="6">1.11.1.24</ecNumber>
    </recommendedName>
    <alternativeName>
        <fullName evidence="6">Peroxiredoxin tpx</fullName>
        <shortName evidence="6">Prx</shortName>
    </alternativeName>
    <alternativeName>
        <fullName evidence="6">Thioredoxin peroxidase</fullName>
    </alternativeName>
    <alternativeName>
        <fullName evidence="6">Thioredoxin-dependent peroxiredoxin</fullName>
    </alternativeName>
</protein>
<name>A0AAV5G212_CORAM</name>
<dbReference type="InterPro" id="IPR036249">
    <property type="entry name" value="Thioredoxin-like_sf"/>
</dbReference>
<evidence type="ECO:0000256" key="5">
    <source>
        <dbReference type="ARBA" id="ARBA00023284"/>
    </source>
</evidence>
<dbReference type="PANTHER" id="PTHR43110:SF1">
    <property type="entry name" value="THIOL PEROXIDASE"/>
    <property type="match status" value="1"/>
</dbReference>
<evidence type="ECO:0000256" key="6">
    <source>
        <dbReference type="HAMAP-Rule" id="MF_00269"/>
    </source>
</evidence>
<proteinExistence type="inferred from homology"/>
<comment type="similarity">
    <text evidence="6">Belongs to the peroxiredoxin family. Tpx subfamily.</text>
</comment>
<evidence type="ECO:0000256" key="1">
    <source>
        <dbReference type="ARBA" id="ARBA00022559"/>
    </source>
</evidence>
<dbReference type="InterPro" id="IPR013766">
    <property type="entry name" value="Thioredoxin_domain"/>
</dbReference>
<accession>A0AAV5G212</accession>
<dbReference type="InterPro" id="IPR050455">
    <property type="entry name" value="Tpx_Peroxidase_subfamily"/>
</dbReference>
<dbReference type="InterPro" id="IPR002065">
    <property type="entry name" value="TPX"/>
</dbReference>
<evidence type="ECO:0000313" key="9">
    <source>
        <dbReference type="Proteomes" id="UP001054925"/>
    </source>
</evidence>
<gene>
    <name evidence="6 8" type="primary">tpx</name>
    <name evidence="8" type="ORF">CAT723_08630</name>
</gene>
<dbReference type="Proteomes" id="UP001054925">
    <property type="component" value="Unassembled WGS sequence"/>
</dbReference>
<keyword evidence="3 6" id="KW-0560">Oxidoreductase</keyword>
<dbReference type="InterPro" id="IPR013740">
    <property type="entry name" value="Redoxin"/>
</dbReference>
<keyword evidence="5 6" id="KW-0676">Redox-active center</keyword>
<dbReference type="CDD" id="cd03014">
    <property type="entry name" value="PRX_Atyp2cys"/>
    <property type="match status" value="1"/>
</dbReference>